<feature type="transmembrane region" description="Helical" evidence="6">
    <location>
        <begin position="151"/>
        <end position="179"/>
    </location>
</feature>
<keyword evidence="5 6" id="KW-0472">Membrane</keyword>
<proteinExistence type="predicted"/>
<evidence type="ECO:0000256" key="1">
    <source>
        <dbReference type="ARBA" id="ARBA00004651"/>
    </source>
</evidence>
<feature type="transmembrane region" description="Helical" evidence="6">
    <location>
        <begin position="46"/>
        <end position="68"/>
    </location>
</feature>
<evidence type="ECO:0000256" key="3">
    <source>
        <dbReference type="ARBA" id="ARBA00022692"/>
    </source>
</evidence>
<protein>
    <submittedName>
        <fullName evidence="7">Threonine/homoserine/homoserine lactone efflux protein</fullName>
    </submittedName>
</protein>
<keyword evidence="3 6" id="KW-0812">Transmembrane</keyword>
<dbReference type="InterPro" id="IPR001123">
    <property type="entry name" value="LeuE-type"/>
</dbReference>
<comment type="subcellular location">
    <subcellularLocation>
        <location evidence="1">Cell membrane</location>
        <topology evidence="1">Multi-pass membrane protein</topology>
    </subcellularLocation>
</comment>
<dbReference type="STRING" id="526729.SAMN04324258_3798"/>
<evidence type="ECO:0000256" key="4">
    <source>
        <dbReference type="ARBA" id="ARBA00022989"/>
    </source>
</evidence>
<dbReference type="GO" id="GO:0015171">
    <property type="term" value="F:amino acid transmembrane transporter activity"/>
    <property type="evidence" value="ECO:0007669"/>
    <property type="project" value="TreeGrafter"/>
</dbReference>
<organism evidence="7 8">
    <name type="scientific">Krasilnikoviella flava</name>
    <dbReference type="NCBI Taxonomy" id="526729"/>
    <lineage>
        <taxon>Bacteria</taxon>
        <taxon>Bacillati</taxon>
        <taxon>Actinomycetota</taxon>
        <taxon>Actinomycetes</taxon>
        <taxon>Micrococcales</taxon>
        <taxon>Promicromonosporaceae</taxon>
        <taxon>Krasilnikoviella</taxon>
    </lineage>
</organism>
<evidence type="ECO:0000256" key="2">
    <source>
        <dbReference type="ARBA" id="ARBA00022475"/>
    </source>
</evidence>
<dbReference type="GO" id="GO:0005886">
    <property type="term" value="C:plasma membrane"/>
    <property type="evidence" value="ECO:0007669"/>
    <property type="project" value="UniProtKB-SubCell"/>
</dbReference>
<evidence type="ECO:0000313" key="8">
    <source>
        <dbReference type="Proteomes" id="UP000189777"/>
    </source>
</evidence>
<reference evidence="7 8" key="1">
    <citation type="submission" date="2017-02" db="EMBL/GenBank/DDBJ databases">
        <authorList>
            <person name="Peterson S.W."/>
        </authorList>
    </citation>
    <scope>NUCLEOTIDE SEQUENCE [LARGE SCALE GENOMIC DNA]</scope>
    <source>
        <strain evidence="7 8">DSM 21481</strain>
    </source>
</reference>
<evidence type="ECO:0000313" key="7">
    <source>
        <dbReference type="EMBL" id="SKC78417.1"/>
    </source>
</evidence>
<evidence type="ECO:0000256" key="5">
    <source>
        <dbReference type="ARBA" id="ARBA00023136"/>
    </source>
</evidence>
<sequence length="213" mass="21980">MTIPEALLAFALVAGLLTLVPGLDTALVLRSTVTRSRSHGFAALAGIQLGTLVWGAAAAGGAAALLAASQTAYRVLTLAGAAYMVWMGASMLWRSFRAPRDAGADVDLPLPTGGRWRDLGLGLSTNLMNPKVGVFYVAAIPQFVPDGVNPLLMGLLLALVHCVLGTAWLSLVVLGAGWVGPRLRGSGAVRWVDRATGGVLVLFGARLAVSARV</sequence>
<dbReference type="EMBL" id="FUZQ01000007">
    <property type="protein sequence ID" value="SKC78417.1"/>
    <property type="molecule type" value="Genomic_DNA"/>
</dbReference>
<keyword evidence="4 6" id="KW-1133">Transmembrane helix</keyword>
<dbReference type="RefSeq" id="WP_079576139.1">
    <property type="nucleotide sequence ID" value="NZ_FUZQ01000007.1"/>
</dbReference>
<feature type="transmembrane region" description="Helical" evidence="6">
    <location>
        <begin position="75"/>
        <end position="93"/>
    </location>
</feature>
<dbReference type="OrthoDB" id="3175972at2"/>
<dbReference type="Pfam" id="PF01810">
    <property type="entry name" value="LysE"/>
    <property type="match status" value="1"/>
</dbReference>
<dbReference type="AlphaFoldDB" id="A0A1T5LQV8"/>
<keyword evidence="2" id="KW-1003">Cell membrane</keyword>
<gene>
    <name evidence="7" type="ORF">SAMN04324258_3798</name>
</gene>
<keyword evidence="8" id="KW-1185">Reference proteome</keyword>
<name>A0A1T5LQV8_9MICO</name>
<dbReference type="PANTHER" id="PTHR30086">
    <property type="entry name" value="ARGININE EXPORTER PROTEIN ARGO"/>
    <property type="match status" value="1"/>
</dbReference>
<dbReference type="Proteomes" id="UP000189777">
    <property type="component" value="Unassembled WGS sequence"/>
</dbReference>
<accession>A0A1T5LQV8</accession>
<dbReference type="PANTHER" id="PTHR30086:SF20">
    <property type="entry name" value="ARGININE EXPORTER PROTEIN ARGO-RELATED"/>
    <property type="match status" value="1"/>
</dbReference>
<evidence type="ECO:0000256" key="6">
    <source>
        <dbReference type="SAM" id="Phobius"/>
    </source>
</evidence>